<accession>A0A397G1Y9</accession>
<evidence type="ECO:0000313" key="1">
    <source>
        <dbReference type="EMBL" id="RHZ45051.1"/>
    </source>
</evidence>
<proteinExistence type="predicted"/>
<evidence type="ECO:0000313" key="2">
    <source>
        <dbReference type="Proteomes" id="UP000266861"/>
    </source>
</evidence>
<dbReference type="EMBL" id="PQFF01000557">
    <property type="protein sequence ID" value="RHZ45051.1"/>
    <property type="molecule type" value="Genomic_DNA"/>
</dbReference>
<dbReference type="AlphaFoldDB" id="A0A397G1Y9"/>
<dbReference type="Proteomes" id="UP000266861">
    <property type="component" value="Unassembled WGS sequence"/>
</dbReference>
<protein>
    <submittedName>
        <fullName evidence="1">Uncharacterized protein</fullName>
    </submittedName>
</protein>
<name>A0A397G1Y9_9GLOM</name>
<comment type="caution">
    <text evidence="1">The sequence shown here is derived from an EMBL/GenBank/DDBJ whole genome shotgun (WGS) entry which is preliminary data.</text>
</comment>
<sequence length="105" mass="12139">MKMKLEPRKMKKKAFQWYLQSAERGNSVAIGTTKDEENDNINYNNNNNNDSDEDLNIFCFLFGQRMGPMLSKNWQSLGKLGSGYFLDSVEIWVTPIECLTSPYTK</sequence>
<reference evidence="1 2" key="1">
    <citation type="submission" date="2018-08" db="EMBL/GenBank/DDBJ databases">
        <title>Genome and evolution of the arbuscular mycorrhizal fungus Diversispora epigaea (formerly Glomus versiforme) and its bacterial endosymbionts.</title>
        <authorList>
            <person name="Sun X."/>
            <person name="Fei Z."/>
            <person name="Harrison M."/>
        </authorList>
    </citation>
    <scope>NUCLEOTIDE SEQUENCE [LARGE SCALE GENOMIC DNA]</scope>
    <source>
        <strain evidence="1 2">IT104</strain>
    </source>
</reference>
<keyword evidence="2" id="KW-1185">Reference proteome</keyword>
<gene>
    <name evidence="1" type="ORF">Glove_692g48</name>
</gene>
<organism evidence="1 2">
    <name type="scientific">Diversispora epigaea</name>
    <dbReference type="NCBI Taxonomy" id="1348612"/>
    <lineage>
        <taxon>Eukaryota</taxon>
        <taxon>Fungi</taxon>
        <taxon>Fungi incertae sedis</taxon>
        <taxon>Mucoromycota</taxon>
        <taxon>Glomeromycotina</taxon>
        <taxon>Glomeromycetes</taxon>
        <taxon>Diversisporales</taxon>
        <taxon>Diversisporaceae</taxon>
        <taxon>Diversispora</taxon>
    </lineage>
</organism>